<proteinExistence type="predicted"/>
<protein>
    <submittedName>
        <fullName evidence="2">Uncharacterized protein</fullName>
    </submittedName>
</protein>
<name>A0A6G1LHX9_9PEZI</name>
<feature type="compositionally biased region" description="Low complexity" evidence="1">
    <location>
        <begin position="1"/>
        <end position="12"/>
    </location>
</feature>
<evidence type="ECO:0000313" key="3">
    <source>
        <dbReference type="Proteomes" id="UP000799436"/>
    </source>
</evidence>
<accession>A0A6G1LHX9</accession>
<keyword evidence="3" id="KW-1185">Reference proteome</keyword>
<dbReference type="AlphaFoldDB" id="A0A6G1LHX9"/>
<reference evidence="2" key="1">
    <citation type="journal article" date="2020" name="Stud. Mycol.">
        <title>101 Dothideomycetes genomes: a test case for predicting lifestyles and emergence of pathogens.</title>
        <authorList>
            <person name="Haridas S."/>
            <person name="Albert R."/>
            <person name="Binder M."/>
            <person name="Bloem J."/>
            <person name="Labutti K."/>
            <person name="Salamov A."/>
            <person name="Andreopoulos B."/>
            <person name="Baker S."/>
            <person name="Barry K."/>
            <person name="Bills G."/>
            <person name="Bluhm B."/>
            <person name="Cannon C."/>
            <person name="Castanera R."/>
            <person name="Culley D."/>
            <person name="Daum C."/>
            <person name="Ezra D."/>
            <person name="Gonzalez J."/>
            <person name="Henrissat B."/>
            <person name="Kuo A."/>
            <person name="Liang C."/>
            <person name="Lipzen A."/>
            <person name="Lutzoni F."/>
            <person name="Magnuson J."/>
            <person name="Mondo S."/>
            <person name="Nolan M."/>
            <person name="Ohm R."/>
            <person name="Pangilinan J."/>
            <person name="Park H.-J."/>
            <person name="Ramirez L."/>
            <person name="Alfaro M."/>
            <person name="Sun H."/>
            <person name="Tritt A."/>
            <person name="Yoshinaga Y."/>
            <person name="Zwiers L.-H."/>
            <person name="Turgeon B."/>
            <person name="Goodwin S."/>
            <person name="Spatafora J."/>
            <person name="Crous P."/>
            <person name="Grigoriev I."/>
        </authorList>
    </citation>
    <scope>NUCLEOTIDE SEQUENCE</scope>
    <source>
        <strain evidence="2">CBS 116005</strain>
    </source>
</reference>
<dbReference type="EMBL" id="ML995814">
    <property type="protein sequence ID" value="KAF2772485.1"/>
    <property type="molecule type" value="Genomic_DNA"/>
</dbReference>
<gene>
    <name evidence="2" type="ORF">EJ03DRAFT_185872</name>
</gene>
<dbReference type="Proteomes" id="UP000799436">
    <property type="component" value="Unassembled WGS sequence"/>
</dbReference>
<sequence length="164" mass="18435">MRPRSSSGRSPSAGQEEKRTRTSSWSASAETHLIVSALAQRLSSHCQFCSEHDLAQCEAFPRRMSSQDLRCGERMCSHQHVAPKIEGTPGLCQYLTLKFHGSFRLLDEERFRYSYAIRPDLCTLISLILHDSNCCLFHCAKCQLILYMVLQRSGLDGASGTPTH</sequence>
<evidence type="ECO:0000256" key="1">
    <source>
        <dbReference type="SAM" id="MobiDB-lite"/>
    </source>
</evidence>
<evidence type="ECO:0000313" key="2">
    <source>
        <dbReference type="EMBL" id="KAF2772485.1"/>
    </source>
</evidence>
<feature type="region of interest" description="Disordered" evidence="1">
    <location>
        <begin position="1"/>
        <end position="25"/>
    </location>
</feature>
<organism evidence="2 3">
    <name type="scientific">Teratosphaeria nubilosa</name>
    <dbReference type="NCBI Taxonomy" id="161662"/>
    <lineage>
        <taxon>Eukaryota</taxon>
        <taxon>Fungi</taxon>
        <taxon>Dikarya</taxon>
        <taxon>Ascomycota</taxon>
        <taxon>Pezizomycotina</taxon>
        <taxon>Dothideomycetes</taxon>
        <taxon>Dothideomycetidae</taxon>
        <taxon>Mycosphaerellales</taxon>
        <taxon>Teratosphaeriaceae</taxon>
        <taxon>Teratosphaeria</taxon>
    </lineage>
</organism>